<evidence type="ECO:0000313" key="1">
    <source>
        <dbReference type="EMBL" id="KAK0747019.1"/>
    </source>
</evidence>
<name>A0AA40EWV3_9PEZI</name>
<dbReference type="AlphaFoldDB" id="A0AA40EWV3"/>
<proteinExistence type="predicted"/>
<organism evidence="1 2">
    <name type="scientific">Schizothecium vesticola</name>
    <dbReference type="NCBI Taxonomy" id="314040"/>
    <lineage>
        <taxon>Eukaryota</taxon>
        <taxon>Fungi</taxon>
        <taxon>Dikarya</taxon>
        <taxon>Ascomycota</taxon>
        <taxon>Pezizomycotina</taxon>
        <taxon>Sordariomycetes</taxon>
        <taxon>Sordariomycetidae</taxon>
        <taxon>Sordariales</taxon>
        <taxon>Schizotheciaceae</taxon>
        <taxon>Schizothecium</taxon>
    </lineage>
</organism>
<evidence type="ECO:0000313" key="2">
    <source>
        <dbReference type="Proteomes" id="UP001172155"/>
    </source>
</evidence>
<dbReference type="Proteomes" id="UP001172155">
    <property type="component" value="Unassembled WGS sequence"/>
</dbReference>
<sequence length="184" mass="21073">MDNGPLHHVVSSLRDRFRPRTAPRVHQFSLPLEIRTLILTAAFGNRTIHIELSPRHPPHRGWGFLPWPKRMQTRRAHDHGGEAPPLANYVPDVTKPRALVCWASVCYHVELVGDEWDESGSDRRPAILRDGAEDRCLYREASKCHTWRRNKRANSCDDAIGAMGWLLTCQEAYHTGNPILYVLN</sequence>
<comment type="caution">
    <text evidence="1">The sequence shown here is derived from an EMBL/GenBank/DDBJ whole genome shotgun (WGS) entry which is preliminary data.</text>
</comment>
<gene>
    <name evidence="1" type="ORF">B0T18DRAFT_429868</name>
</gene>
<keyword evidence="2" id="KW-1185">Reference proteome</keyword>
<reference evidence="1" key="1">
    <citation type="submission" date="2023-06" db="EMBL/GenBank/DDBJ databases">
        <title>Genome-scale phylogeny and comparative genomics of the fungal order Sordariales.</title>
        <authorList>
            <consortium name="Lawrence Berkeley National Laboratory"/>
            <person name="Hensen N."/>
            <person name="Bonometti L."/>
            <person name="Westerberg I."/>
            <person name="Brannstrom I.O."/>
            <person name="Guillou S."/>
            <person name="Cros-Aarteil S."/>
            <person name="Calhoun S."/>
            <person name="Haridas S."/>
            <person name="Kuo A."/>
            <person name="Mondo S."/>
            <person name="Pangilinan J."/>
            <person name="Riley R."/>
            <person name="LaButti K."/>
            <person name="Andreopoulos B."/>
            <person name="Lipzen A."/>
            <person name="Chen C."/>
            <person name="Yanf M."/>
            <person name="Daum C."/>
            <person name="Ng V."/>
            <person name="Clum A."/>
            <person name="Steindorff A."/>
            <person name="Ohm R."/>
            <person name="Martin F."/>
            <person name="Silar P."/>
            <person name="Natvig D."/>
            <person name="Lalanne C."/>
            <person name="Gautier V."/>
            <person name="Ament-velasquez S.L."/>
            <person name="Kruys A."/>
            <person name="Hutchinson M.I."/>
            <person name="Powell A.J."/>
            <person name="Barry K."/>
            <person name="Miller A.N."/>
            <person name="Grigoriev I.V."/>
            <person name="Debuchy R."/>
            <person name="Gladieux P."/>
            <person name="Thoren M.H."/>
            <person name="Johannesson H."/>
        </authorList>
    </citation>
    <scope>NUCLEOTIDE SEQUENCE</scope>
    <source>
        <strain evidence="1">SMH3187-1</strain>
    </source>
</reference>
<accession>A0AA40EWV3</accession>
<protein>
    <submittedName>
        <fullName evidence="1">Uncharacterized protein</fullName>
    </submittedName>
</protein>
<dbReference type="EMBL" id="JAUKUD010000004">
    <property type="protein sequence ID" value="KAK0747019.1"/>
    <property type="molecule type" value="Genomic_DNA"/>
</dbReference>